<gene>
    <name evidence="1" type="ORF">SAMN05660866_03750</name>
</gene>
<dbReference type="Proteomes" id="UP000190339">
    <property type="component" value="Unassembled WGS sequence"/>
</dbReference>
<evidence type="ECO:0000313" key="1">
    <source>
        <dbReference type="EMBL" id="SKB88492.1"/>
    </source>
</evidence>
<accession>A0A1T5EX12</accession>
<protein>
    <submittedName>
        <fullName evidence="1">Uncharacterized protein</fullName>
    </submittedName>
</protein>
<evidence type="ECO:0000313" key="2">
    <source>
        <dbReference type="Proteomes" id="UP000190339"/>
    </source>
</evidence>
<dbReference type="EMBL" id="FUYL01000018">
    <property type="protein sequence ID" value="SKB88492.1"/>
    <property type="molecule type" value="Genomic_DNA"/>
</dbReference>
<organism evidence="1 2">
    <name type="scientific">Maribacter arcticus</name>
    <dbReference type="NCBI Taxonomy" id="561365"/>
    <lineage>
        <taxon>Bacteria</taxon>
        <taxon>Pseudomonadati</taxon>
        <taxon>Bacteroidota</taxon>
        <taxon>Flavobacteriia</taxon>
        <taxon>Flavobacteriales</taxon>
        <taxon>Flavobacteriaceae</taxon>
        <taxon>Maribacter</taxon>
    </lineage>
</organism>
<keyword evidence="2" id="KW-1185">Reference proteome</keyword>
<reference evidence="2" key="1">
    <citation type="submission" date="2017-02" db="EMBL/GenBank/DDBJ databases">
        <authorList>
            <person name="Varghese N."/>
            <person name="Submissions S."/>
        </authorList>
    </citation>
    <scope>NUCLEOTIDE SEQUENCE [LARGE SCALE GENOMIC DNA]</scope>
    <source>
        <strain evidence="2">DSM 23546</strain>
    </source>
</reference>
<name>A0A1T5EX12_9FLAO</name>
<dbReference type="AlphaFoldDB" id="A0A1T5EX12"/>
<proteinExistence type="predicted"/>
<sequence length="187" mass="22149">MGDMNTCCYILLLAAIKRTPEHMMLFRIDKRDFNVNDKILPQNAYQNELDDSRKKVEEVLEFNRPKHKPKRNEILMLFENFEDAKHFWTIQKNSKFYRGEISETEIFHIGDFNKIEELFKNISDTKIANKIAKEYWNSEMTENPKKEIFVNEVITDKVMSDSEIERKNAFAIRAGLGNPKIKIILNN</sequence>